<comment type="caution">
    <text evidence="1">The sequence shown here is derived from an EMBL/GenBank/DDBJ whole genome shotgun (WGS) entry which is preliminary data.</text>
</comment>
<name>A0ACB5SMS9_9PEZI</name>
<dbReference type="EMBL" id="BSXG01000142">
    <property type="protein sequence ID" value="GME48567.1"/>
    <property type="molecule type" value="Genomic_DNA"/>
</dbReference>
<organism evidence="1 2">
    <name type="scientific">Neofusicoccum parvum</name>
    <dbReference type="NCBI Taxonomy" id="310453"/>
    <lineage>
        <taxon>Eukaryota</taxon>
        <taxon>Fungi</taxon>
        <taxon>Dikarya</taxon>
        <taxon>Ascomycota</taxon>
        <taxon>Pezizomycotina</taxon>
        <taxon>Dothideomycetes</taxon>
        <taxon>Dothideomycetes incertae sedis</taxon>
        <taxon>Botryosphaeriales</taxon>
        <taxon>Botryosphaeriaceae</taxon>
        <taxon>Neofusicoccum</taxon>
    </lineage>
</organism>
<proteinExistence type="predicted"/>
<dbReference type="Proteomes" id="UP001165186">
    <property type="component" value="Unassembled WGS sequence"/>
</dbReference>
<accession>A0ACB5SMS9</accession>
<evidence type="ECO:0000313" key="1">
    <source>
        <dbReference type="EMBL" id="GME48567.1"/>
    </source>
</evidence>
<evidence type="ECO:0000313" key="2">
    <source>
        <dbReference type="Proteomes" id="UP001165186"/>
    </source>
</evidence>
<protein>
    <submittedName>
        <fullName evidence="1">Uncharacterized protein</fullName>
    </submittedName>
</protein>
<keyword evidence="2" id="KW-1185">Reference proteome</keyword>
<gene>
    <name evidence="1" type="primary">g11430</name>
    <name evidence="1" type="ORF">NpPPO83_00011430</name>
</gene>
<reference evidence="1" key="1">
    <citation type="submission" date="2024-09" db="EMBL/GenBank/DDBJ databases">
        <title>Draft Genome Sequences of Neofusicoccum parvum.</title>
        <authorList>
            <person name="Ashida A."/>
            <person name="Camagna M."/>
            <person name="Tanaka A."/>
            <person name="Takemoto D."/>
        </authorList>
    </citation>
    <scope>NUCLEOTIDE SEQUENCE</scope>
    <source>
        <strain evidence="1">PPO83</strain>
    </source>
</reference>
<sequence>MASSPVPQNLIQLSPDHPNFQREWQREPRRRLKDVSSHGNNWGFTIVRTTYTGDFQTALDTLRRYVELECYADLRYTSTPDAPLDPEPNRELFRRFHTDVIADAATLDGASMDDVRARFRAWAAQQGGASETTTNPRFRACIVVDAEVLQALLLAPPPPALDDASADVPLDAIWVKVVDAAPAAAEMAPPYAGWLRVSVLELARFWAAFIYQEMHELYEMDEDEEVPVYGG</sequence>